<feature type="domain" description="FAD/NAD(P)-binding" evidence="5">
    <location>
        <begin position="6"/>
        <end position="303"/>
    </location>
</feature>
<dbReference type="GO" id="GO:0004174">
    <property type="term" value="F:electron-transferring-flavoprotein dehydrogenase activity"/>
    <property type="evidence" value="ECO:0007669"/>
    <property type="project" value="TreeGrafter"/>
</dbReference>
<evidence type="ECO:0000259" key="5">
    <source>
        <dbReference type="Pfam" id="PF07992"/>
    </source>
</evidence>
<dbReference type="Gene3D" id="3.50.50.100">
    <property type="match status" value="1"/>
</dbReference>
<dbReference type="InterPro" id="IPR023753">
    <property type="entry name" value="FAD/NAD-binding_dom"/>
</dbReference>
<dbReference type="STRING" id="1276538.A0A1X7RHX6"/>
<keyword evidence="2" id="KW-0285">Flavoprotein</keyword>
<dbReference type="GO" id="GO:0005737">
    <property type="term" value="C:cytoplasm"/>
    <property type="evidence" value="ECO:0007669"/>
    <property type="project" value="TreeGrafter"/>
</dbReference>
<dbReference type="Pfam" id="PF07992">
    <property type="entry name" value="Pyr_redox_2"/>
    <property type="match status" value="1"/>
</dbReference>
<keyword evidence="4" id="KW-0560">Oxidoreductase</keyword>
<protein>
    <recommendedName>
        <fullName evidence="5">FAD/NAD(P)-binding domain-containing protein</fullName>
    </recommendedName>
</protein>
<gene>
    <name evidence="6" type="ORF">ZT3D7_G2175</name>
</gene>
<evidence type="ECO:0000256" key="4">
    <source>
        <dbReference type="ARBA" id="ARBA00023002"/>
    </source>
</evidence>
<evidence type="ECO:0000256" key="2">
    <source>
        <dbReference type="ARBA" id="ARBA00022630"/>
    </source>
</evidence>
<dbReference type="Proteomes" id="UP000215127">
    <property type="component" value="Chromosome 1"/>
</dbReference>
<dbReference type="EMBL" id="LT853692">
    <property type="protein sequence ID" value="SMQ47028.1"/>
    <property type="molecule type" value="Genomic_DNA"/>
</dbReference>
<keyword evidence="3" id="KW-0274">FAD</keyword>
<dbReference type="SUPFAM" id="SSF51905">
    <property type="entry name" value="FAD/NAD(P)-binding domain"/>
    <property type="match status" value="1"/>
</dbReference>
<dbReference type="PANTHER" id="PTHR43735:SF3">
    <property type="entry name" value="FERROPTOSIS SUPPRESSOR PROTEIN 1"/>
    <property type="match status" value="1"/>
</dbReference>
<evidence type="ECO:0000256" key="3">
    <source>
        <dbReference type="ARBA" id="ARBA00022827"/>
    </source>
</evidence>
<comment type="similarity">
    <text evidence="1">Belongs to the FAD-dependent oxidoreductase family.</text>
</comment>
<dbReference type="PANTHER" id="PTHR43735">
    <property type="entry name" value="APOPTOSIS-INDUCING FACTOR 1"/>
    <property type="match status" value="1"/>
</dbReference>
<evidence type="ECO:0000313" key="7">
    <source>
        <dbReference type="Proteomes" id="UP000215127"/>
    </source>
</evidence>
<evidence type="ECO:0000256" key="1">
    <source>
        <dbReference type="ARBA" id="ARBA00006442"/>
    </source>
</evidence>
<reference evidence="6 7" key="1">
    <citation type="submission" date="2016-06" db="EMBL/GenBank/DDBJ databases">
        <authorList>
            <person name="Kjaerup R.B."/>
            <person name="Dalgaard T.S."/>
            <person name="Juul-Madsen H.R."/>
        </authorList>
    </citation>
    <scope>NUCLEOTIDE SEQUENCE [LARGE SCALE GENOMIC DNA]</scope>
</reference>
<dbReference type="InterPro" id="IPR036188">
    <property type="entry name" value="FAD/NAD-bd_sf"/>
</dbReference>
<sequence length="392" mass="42129">MAETRKIVILGASCAGLGVAHYLAKHVLPQLNEETKYELHIVDPSTRFWWHIAAPRQIVTMKDLTVDKTFVPIKDGFKQYTSLQDNIFFHQGTASALDIEARTVTLTNSGSEDKQTLDYYALVIATGTTSPTPLTTFHGDYTVSQKALEEVNTKLASAKEIVISGGGPIGVETAGEIGQVFGNKAKITLITGSDKLLPVLNEARSKKAEGMLAKLGVSVIYKVTVDKDEASSSDPEKTALTLSNGKTISADVYIPAHGVKPNSEFLPAALKDDKGYTKTNSSTLRIDAAGPRVYAAGDIAGVDNGGMLNMYETLPVLNRNIAKDLLEKHAVPDQTYTFKPSETQVVPIGPKTGVGAYSGWTIPGFAVAMVKGKDYFVGQVPDFTEGKKFVKA</sequence>
<dbReference type="GO" id="GO:0050660">
    <property type="term" value="F:flavin adenine dinucleotide binding"/>
    <property type="evidence" value="ECO:0007669"/>
    <property type="project" value="TreeGrafter"/>
</dbReference>
<dbReference type="AlphaFoldDB" id="A0A1X7RHX6"/>
<keyword evidence="7" id="KW-1185">Reference proteome</keyword>
<proteinExistence type="inferred from homology"/>
<accession>A0A1X7RHX6</accession>
<dbReference type="PRINTS" id="PR00411">
    <property type="entry name" value="PNDRDTASEI"/>
</dbReference>
<name>A0A1X7RHX6_ZYMT9</name>
<evidence type="ECO:0000313" key="6">
    <source>
        <dbReference type="EMBL" id="SMQ47028.1"/>
    </source>
</evidence>
<dbReference type="PRINTS" id="PR00368">
    <property type="entry name" value="FADPNR"/>
</dbReference>
<organism evidence="6 7">
    <name type="scientific">Zymoseptoria tritici (strain ST99CH_3D7)</name>
    <dbReference type="NCBI Taxonomy" id="1276538"/>
    <lineage>
        <taxon>Eukaryota</taxon>
        <taxon>Fungi</taxon>
        <taxon>Dikarya</taxon>
        <taxon>Ascomycota</taxon>
        <taxon>Pezizomycotina</taxon>
        <taxon>Dothideomycetes</taxon>
        <taxon>Dothideomycetidae</taxon>
        <taxon>Mycosphaerellales</taxon>
        <taxon>Mycosphaerellaceae</taxon>
        <taxon>Zymoseptoria</taxon>
    </lineage>
</organism>